<dbReference type="InterPro" id="IPR007061">
    <property type="entry name" value="MST-like"/>
</dbReference>
<dbReference type="EMBL" id="BOMM01000005">
    <property type="protein sequence ID" value="GIE09098.1"/>
    <property type="molecule type" value="Genomic_DNA"/>
</dbReference>
<dbReference type="Pfam" id="PF04978">
    <property type="entry name" value="MST"/>
    <property type="match status" value="1"/>
</dbReference>
<evidence type="ECO:0000313" key="1">
    <source>
        <dbReference type="EMBL" id="GIE09098.1"/>
    </source>
</evidence>
<proteinExistence type="predicted"/>
<name>A0A919IVX0_9ACTN</name>
<evidence type="ECO:0008006" key="3">
    <source>
        <dbReference type="Google" id="ProtNLM"/>
    </source>
</evidence>
<dbReference type="RefSeq" id="WP_203815723.1">
    <property type="nucleotide sequence ID" value="NZ_BAAABP010000050.1"/>
</dbReference>
<protein>
    <recommendedName>
        <fullName evidence="3">Mini-circle protein</fullName>
    </recommendedName>
</protein>
<gene>
    <name evidence="1" type="ORF">Afe05nite_09380</name>
</gene>
<dbReference type="Proteomes" id="UP000598174">
    <property type="component" value="Unassembled WGS sequence"/>
</dbReference>
<dbReference type="InterPro" id="IPR034660">
    <property type="entry name" value="DinB/YfiT-like"/>
</dbReference>
<dbReference type="SUPFAM" id="SSF109854">
    <property type="entry name" value="DinB/YfiT-like putative metalloenzymes"/>
    <property type="match status" value="1"/>
</dbReference>
<organism evidence="1 2">
    <name type="scientific">Paractinoplanes ferrugineus</name>
    <dbReference type="NCBI Taxonomy" id="113564"/>
    <lineage>
        <taxon>Bacteria</taxon>
        <taxon>Bacillati</taxon>
        <taxon>Actinomycetota</taxon>
        <taxon>Actinomycetes</taxon>
        <taxon>Micromonosporales</taxon>
        <taxon>Micromonosporaceae</taxon>
        <taxon>Paractinoplanes</taxon>
    </lineage>
</organism>
<accession>A0A919IVX0</accession>
<reference evidence="1" key="1">
    <citation type="submission" date="2021-01" db="EMBL/GenBank/DDBJ databases">
        <title>Whole genome shotgun sequence of Actinoplanes ferrugineus NBRC 15555.</title>
        <authorList>
            <person name="Komaki H."/>
            <person name="Tamura T."/>
        </authorList>
    </citation>
    <scope>NUCLEOTIDE SEQUENCE</scope>
    <source>
        <strain evidence="1">NBRC 15555</strain>
    </source>
</reference>
<evidence type="ECO:0000313" key="2">
    <source>
        <dbReference type="Proteomes" id="UP000598174"/>
    </source>
</evidence>
<keyword evidence="2" id="KW-1185">Reference proteome</keyword>
<comment type="caution">
    <text evidence="1">The sequence shown here is derived from an EMBL/GenBank/DDBJ whole genome shotgun (WGS) entry which is preliminary data.</text>
</comment>
<dbReference type="AlphaFoldDB" id="A0A919IVX0"/>
<sequence length="174" mass="19359">MNTWIAPEAQRESEPLTGPEREMLQGWLDWQRQTLLTKCAGLTAEQLRTAAVEPSNLTLLGLVRHMTEVERSWFVVRAAGLPDAGGLYSSADNNDGDFDDVADADPAADLAAFRAELTAADRAVAGLPLEHEFTSPRGHTMSLRWVYIHMIEEYARHNGHADFLRERIDGRTGD</sequence>
<dbReference type="Gene3D" id="1.20.120.450">
    <property type="entry name" value="dinb family like domain"/>
    <property type="match status" value="1"/>
</dbReference>